<dbReference type="HAMAP" id="MF_01326_B">
    <property type="entry name" value="Ribosomal_uL24_B"/>
    <property type="match status" value="1"/>
</dbReference>
<dbReference type="PANTHER" id="PTHR12903">
    <property type="entry name" value="MITOCHONDRIAL RIBOSOMAL PROTEIN L24"/>
    <property type="match status" value="1"/>
</dbReference>
<evidence type="ECO:0000313" key="7">
    <source>
        <dbReference type="EMBL" id="PIP57219.1"/>
    </source>
</evidence>
<dbReference type="GO" id="GO:0019843">
    <property type="term" value="F:rRNA binding"/>
    <property type="evidence" value="ECO:0007669"/>
    <property type="project" value="UniProtKB-UniRule"/>
</dbReference>
<reference evidence="7 8" key="1">
    <citation type="submission" date="2017-09" db="EMBL/GenBank/DDBJ databases">
        <title>Depth-based differentiation of microbial function through sediment-hosted aquifers and enrichment of novel symbionts in the deep terrestrial subsurface.</title>
        <authorList>
            <person name="Probst A.J."/>
            <person name="Ladd B."/>
            <person name="Jarett J.K."/>
            <person name="Geller-Mcgrath D.E."/>
            <person name="Sieber C.M."/>
            <person name="Emerson J.B."/>
            <person name="Anantharaman K."/>
            <person name="Thomas B.C."/>
            <person name="Malmstrom R."/>
            <person name="Stieglmeier M."/>
            <person name="Klingl A."/>
            <person name="Woyke T."/>
            <person name="Ryan C.M."/>
            <person name="Banfield J.F."/>
        </authorList>
    </citation>
    <scope>NUCLEOTIDE SEQUENCE [LARGE SCALE GENOMIC DNA]</scope>
    <source>
        <strain evidence="7">CG22_combo_CG10-13_8_21_14_all_45_10</strain>
    </source>
</reference>
<dbReference type="CDD" id="cd06089">
    <property type="entry name" value="KOW_RPL26"/>
    <property type="match status" value="1"/>
</dbReference>
<evidence type="ECO:0000256" key="5">
    <source>
        <dbReference type="HAMAP-Rule" id="MF_01326"/>
    </source>
</evidence>
<dbReference type="GO" id="GO:0003735">
    <property type="term" value="F:structural constituent of ribosome"/>
    <property type="evidence" value="ECO:0007669"/>
    <property type="project" value="InterPro"/>
</dbReference>
<dbReference type="GO" id="GO:1990904">
    <property type="term" value="C:ribonucleoprotein complex"/>
    <property type="evidence" value="ECO:0007669"/>
    <property type="project" value="UniProtKB-KW"/>
</dbReference>
<dbReference type="InterPro" id="IPR014722">
    <property type="entry name" value="Rib_uL2_dom2"/>
</dbReference>
<dbReference type="Pfam" id="PF00467">
    <property type="entry name" value="KOW"/>
    <property type="match status" value="1"/>
</dbReference>
<dbReference type="Pfam" id="PF17136">
    <property type="entry name" value="ribosomal_L24"/>
    <property type="match status" value="1"/>
</dbReference>
<organism evidence="7 8">
    <name type="scientific">Candidatus Woesebacteria bacterium CG22_combo_CG10-13_8_21_14_all_45_10</name>
    <dbReference type="NCBI Taxonomy" id="1975060"/>
    <lineage>
        <taxon>Bacteria</taxon>
        <taxon>Candidatus Woeseibacteriota</taxon>
    </lineage>
</organism>
<comment type="caution">
    <text evidence="7">The sequence shown here is derived from an EMBL/GenBank/DDBJ whole genome shotgun (WGS) entry which is preliminary data.</text>
</comment>
<dbReference type="GO" id="GO:0006412">
    <property type="term" value="P:translation"/>
    <property type="evidence" value="ECO:0007669"/>
    <property type="project" value="UniProtKB-UniRule"/>
</dbReference>
<dbReference type="SUPFAM" id="SSF50104">
    <property type="entry name" value="Translation proteins SH3-like domain"/>
    <property type="match status" value="1"/>
</dbReference>
<comment type="subunit">
    <text evidence="5">Part of the 50S ribosomal subunit.</text>
</comment>
<keyword evidence="5" id="KW-0699">rRNA-binding</keyword>
<dbReference type="InterPro" id="IPR008991">
    <property type="entry name" value="Translation_prot_SH3-like_sf"/>
</dbReference>
<gene>
    <name evidence="5 7" type="primary">rplX</name>
    <name evidence="7" type="ORF">COX04_00715</name>
</gene>
<evidence type="ECO:0000256" key="3">
    <source>
        <dbReference type="ARBA" id="ARBA00023274"/>
    </source>
</evidence>
<protein>
    <recommendedName>
        <fullName evidence="4 5">Large ribosomal subunit protein uL24</fullName>
    </recommendedName>
</protein>
<proteinExistence type="inferred from homology"/>
<dbReference type="NCBIfam" id="TIGR01079">
    <property type="entry name" value="rplX_bact"/>
    <property type="match status" value="1"/>
</dbReference>
<dbReference type="AlphaFoldDB" id="A0A2H0BI40"/>
<comment type="function">
    <text evidence="5">One of two assembly initiator proteins, it binds directly to the 5'-end of the 23S rRNA, where it nucleates assembly of the 50S subunit.</text>
</comment>
<dbReference type="InterPro" id="IPR057264">
    <property type="entry name" value="Ribosomal_uL24_C"/>
</dbReference>
<evidence type="ECO:0000313" key="8">
    <source>
        <dbReference type="Proteomes" id="UP000230759"/>
    </source>
</evidence>
<comment type="function">
    <text evidence="5">One of the proteins that surrounds the polypeptide exit tunnel on the outside of the subunit.</text>
</comment>
<dbReference type="GO" id="GO:0005840">
    <property type="term" value="C:ribosome"/>
    <property type="evidence" value="ECO:0007669"/>
    <property type="project" value="UniProtKB-KW"/>
</dbReference>
<comment type="similarity">
    <text evidence="1 5">Belongs to the universal ribosomal protein uL24 family.</text>
</comment>
<dbReference type="InterPro" id="IPR041988">
    <property type="entry name" value="Ribosomal_uL24_KOW"/>
</dbReference>
<keyword evidence="2 5" id="KW-0689">Ribosomal protein</keyword>
<dbReference type="EMBL" id="PCSV01000017">
    <property type="protein sequence ID" value="PIP57219.1"/>
    <property type="molecule type" value="Genomic_DNA"/>
</dbReference>
<dbReference type="SMART" id="SM00739">
    <property type="entry name" value="KOW"/>
    <property type="match status" value="1"/>
</dbReference>
<name>A0A2H0BI40_9BACT</name>
<dbReference type="Gene3D" id="2.30.30.30">
    <property type="match status" value="1"/>
</dbReference>
<evidence type="ECO:0000256" key="2">
    <source>
        <dbReference type="ARBA" id="ARBA00022980"/>
    </source>
</evidence>
<accession>A0A2H0BI40</accession>
<evidence type="ECO:0000256" key="4">
    <source>
        <dbReference type="ARBA" id="ARBA00035206"/>
    </source>
</evidence>
<evidence type="ECO:0000259" key="6">
    <source>
        <dbReference type="SMART" id="SM00739"/>
    </source>
</evidence>
<dbReference type="InterPro" id="IPR005824">
    <property type="entry name" value="KOW"/>
</dbReference>
<feature type="domain" description="KOW" evidence="6">
    <location>
        <begin position="3"/>
        <end position="30"/>
    </location>
</feature>
<sequence length="104" mass="11595">MIKLKIGDTVRITAGKDKSREGKIERVFPKSKAVLIPGINVFKKHFKGSQGQKSGIYDIPRPVDLAKIALVCPKCKKATRIGLKLLARTKSRFCRKCGKEIDTK</sequence>
<dbReference type="Proteomes" id="UP000230759">
    <property type="component" value="Unassembled WGS sequence"/>
</dbReference>
<keyword evidence="5" id="KW-0694">RNA-binding</keyword>
<dbReference type="InterPro" id="IPR003256">
    <property type="entry name" value="Ribosomal_uL24"/>
</dbReference>
<evidence type="ECO:0000256" key="1">
    <source>
        <dbReference type="ARBA" id="ARBA00010618"/>
    </source>
</evidence>
<keyword evidence="3 5" id="KW-0687">Ribonucleoprotein</keyword>